<accession>A0A507B875</accession>
<dbReference type="OrthoDB" id="5332281at2759"/>
<feature type="compositionally biased region" description="Basic and acidic residues" evidence="1">
    <location>
        <begin position="59"/>
        <end position="71"/>
    </location>
</feature>
<sequence length="1341" mass="145336">MASRYSPGGSPDSHARNDSGNLNFSKPRKPSGSDHSLKDGDMGSRHAQAQVTTQAAEEPLLKDDTAGGGRETKLGNLGRRLGWKQRLPFHLGPLFLVPLIILFALMIGALEVLRFFSDRDRGIVVATEDRHYLWTYGPTLILTIVAALWGQLEYRAKQVMPWAVMNGEQGQSGKGLLLDYLSPISFIALFQSVKRRHFLVTLGISGTLVLRVLIIVSTGLLSLRSQQLAGSTNITTLDRFNLSQAQNERATNAGVTLWTISQQNASYPAGTTPKVSVQSFIGPGDSRANTLAGNVSVFEASTTCDKFYWQWDKTTKKFNFPLNDLLSEDEKKLLNPLCSYVEEPNNEPTINQLSSTHFDSPWALDPCDPKLKNDFSRRIFLSMSYPLEGNMRGASAVLCNATYTITRREVTTTWAGGAPGDVRSVSNEILETLPLGTTPAALTGTLVNPFGPEVNNLNPFPSNRTTWFSVMNFTQPQADLRTLSSLDTFPDLFQRVFKSAAAQVIKGGYSNSAANQTQVIGGLMTFDSQRLVVENVSLRVMESLLGLMILVCVVLCVLQIEATFPRDLGSLMAMASVLSQSPGLTRALSGTSDYPKEHLDKTLDGYDARAFMTGEAAKAKIEVRDMLPRETREQIKNETSTIPPLPENEWWMPVGGAASYRIGLIVLTCGLVAALEALYQTSIKNRGLLQVSTEGYAKYGWLFLPTLTMALVAISYTTIDFAARTLHPYRELRRLKENNVDTMVYDPFARTTLLAVPHALGRRYVALSAAMITSVLGPLLTIAASGLFTPTFVPATQNMTLKLDRWFDISNSALLENKYALKGATGGTPADVVVNQAIQYNNLSYSQWTYDEFAFASINPDTFRGQDMSNRTLEARLPAARAQLNCTPIEAQKTTFQANGLGFYIPITAPPGCKAHEDPANTTLFVTNQNVATPDDGFFAHWASVFGSIPQDLLDLFSGALDIRTPYSACGDDTQHLFFIYGHQTGNVTDDLTVLHCMPYVEALLVDVSLRLPSLEIDDQTSPPPRAVEGTARPFDRVNATADSIPFPFPATGQVTGRKLDAFFTMATVGRDGTPLGQLMGRDNAGRMLRTMNHLFAQLCAQTLGLVYRVPMAAVGATSTAASARRRQEGGNLPSSSSNPLTAAAAAESVPGADLPRAAAATGTLLGGATRLEQSSVSTRILEGLLLGMAVAAAASFALGGGVRVLPKNPGSLAARMSLLADSELVERLRDGRVVWGGGDGRRGGASTTRSGEEQEEKQGSGSGSKGDGKRKAYSRVRVVEDGEEKGCDSLENLSYGLTWWAAGSSRKGKGGKNRYGIDGWRPERAERTRSLSSSSSTRSP</sequence>
<protein>
    <submittedName>
        <fullName evidence="3">Uncharacterized protein</fullName>
    </submittedName>
</protein>
<keyword evidence="2" id="KW-0472">Membrane</keyword>
<organism evidence="3 4">
    <name type="scientific">Thyridium curvatum</name>
    <dbReference type="NCBI Taxonomy" id="1093900"/>
    <lineage>
        <taxon>Eukaryota</taxon>
        <taxon>Fungi</taxon>
        <taxon>Dikarya</taxon>
        <taxon>Ascomycota</taxon>
        <taxon>Pezizomycotina</taxon>
        <taxon>Sordariomycetes</taxon>
        <taxon>Sordariomycetidae</taxon>
        <taxon>Thyridiales</taxon>
        <taxon>Thyridiaceae</taxon>
        <taxon>Thyridium</taxon>
    </lineage>
</organism>
<feature type="region of interest" description="Disordered" evidence="1">
    <location>
        <begin position="1"/>
        <end position="71"/>
    </location>
</feature>
<dbReference type="InterPro" id="IPR021840">
    <property type="entry name" value="DUF3433"/>
</dbReference>
<comment type="caution">
    <text evidence="3">The sequence shown here is derived from an EMBL/GenBank/DDBJ whole genome shotgun (WGS) entry which is preliminary data.</text>
</comment>
<name>A0A507B875_9PEZI</name>
<feature type="compositionally biased region" description="Low complexity" evidence="1">
    <location>
        <begin position="1331"/>
        <end position="1341"/>
    </location>
</feature>
<feature type="region of interest" description="Disordered" evidence="1">
    <location>
        <begin position="1236"/>
        <end position="1279"/>
    </location>
</feature>
<evidence type="ECO:0000256" key="2">
    <source>
        <dbReference type="SAM" id="Phobius"/>
    </source>
</evidence>
<feature type="transmembrane region" description="Helical" evidence="2">
    <location>
        <begin position="133"/>
        <end position="152"/>
    </location>
</feature>
<feature type="transmembrane region" description="Helical" evidence="2">
    <location>
        <begin position="198"/>
        <end position="223"/>
    </location>
</feature>
<keyword evidence="2" id="KW-0812">Transmembrane</keyword>
<dbReference type="Pfam" id="PF11915">
    <property type="entry name" value="DUF3433"/>
    <property type="match status" value="2"/>
</dbReference>
<proteinExistence type="predicted"/>
<dbReference type="EMBL" id="SKBQ01000039">
    <property type="protein sequence ID" value="TPX12840.1"/>
    <property type="molecule type" value="Genomic_DNA"/>
</dbReference>
<reference evidence="3 4" key="1">
    <citation type="submission" date="2019-06" db="EMBL/GenBank/DDBJ databases">
        <title>Draft genome sequence of the filamentous fungus Phialemoniopsis curvata isolated from diesel fuel.</title>
        <authorList>
            <person name="Varaljay V.A."/>
            <person name="Lyon W.J."/>
            <person name="Crouch A.L."/>
            <person name="Drake C.E."/>
            <person name="Hollomon J.M."/>
            <person name="Nadeau L.J."/>
            <person name="Nunn H.S."/>
            <person name="Stevenson B.S."/>
            <person name="Bojanowski C.L."/>
            <person name="Crookes-Goodson W.J."/>
        </authorList>
    </citation>
    <scope>NUCLEOTIDE SEQUENCE [LARGE SCALE GENOMIC DNA]</scope>
    <source>
        <strain evidence="3 4">D216</strain>
    </source>
</reference>
<feature type="region of interest" description="Disordered" evidence="1">
    <location>
        <begin position="1303"/>
        <end position="1341"/>
    </location>
</feature>
<dbReference type="InParanoid" id="A0A507B875"/>
<dbReference type="PANTHER" id="PTHR37544">
    <property type="entry name" value="SPRAY-RELATED"/>
    <property type="match status" value="1"/>
</dbReference>
<feature type="compositionally biased region" description="Low complexity" evidence="1">
    <location>
        <begin position="47"/>
        <end position="56"/>
    </location>
</feature>
<feature type="transmembrane region" description="Helical" evidence="2">
    <location>
        <begin position="89"/>
        <end position="113"/>
    </location>
</feature>
<dbReference type="PANTHER" id="PTHR37544:SF1">
    <property type="entry name" value="PHOSPHORIBOSYLAMINOIMIDAZOLE-SUCCINOCARBOXAMIDE SYNTHASE"/>
    <property type="match status" value="1"/>
</dbReference>
<dbReference type="GeneID" id="41974167"/>
<evidence type="ECO:0000313" key="4">
    <source>
        <dbReference type="Proteomes" id="UP000319257"/>
    </source>
</evidence>
<gene>
    <name evidence="3" type="ORF">E0L32_006720</name>
</gene>
<feature type="region of interest" description="Disordered" evidence="1">
    <location>
        <begin position="1121"/>
        <end position="1148"/>
    </location>
</feature>
<feature type="transmembrane region" description="Helical" evidence="2">
    <location>
        <begin position="699"/>
        <end position="723"/>
    </location>
</feature>
<dbReference type="STRING" id="1093900.A0A507B875"/>
<keyword evidence="4" id="KW-1185">Reference proteome</keyword>
<feature type="compositionally biased region" description="Basic and acidic residues" evidence="1">
    <location>
        <begin position="31"/>
        <end position="44"/>
    </location>
</feature>
<dbReference type="Proteomes" id="UP000319257">
    <property type="component" value="Unassembled WGS sequence"/>
</dbReference>
<dbReference type="RefSeq" id="XP_030994551.1">
    <property type="nucleotide sequence ID" value="XM_031141384.1"/>
</dbReference>
<evidence type="ECO:0000256" key="1">
    <source>
        <dbReference type="SAM" id="MobiDB-lite"/>
    </source>
</evidence>
<keyword evidence="2" id="KW-1133">Transmembrane helix</keyword>
<feature type="compositionally biased region" description="Basic and acidic residues" evidence="1">
    <location>
        <begin position="1321"/>
        <end position="1330"/>
    </location>
</feature>
<feature type="transmembrane region" description="Helical" evidence="2">
    <location>
        <begin position="660"/>
        <end position="679"/>
    </location>
</feature>
<evidence type="ECO:0000313" key="3">
    <source>
        <dbReference type="EMBL" id="TPX12840.1"/>
    </source>
</evidence>